<comment type="similarity">
    <text evidence="1">Belongs to the BolA/IbaG family.</text>
</comment>
<dbReference type="FunCoup" id="A0A0C3MYZ4">
    <property type="interactions" value="338"/>
</dbReference>
<dbReference type="GO" id="GO:0005634">
    <property type="term" value="C:nucleus"/>
    <property type="evidence" value="ECO:0007669"/>
    <property type="project" value="TreeGrafter"/>
</dbReference>
<dbReference type="STRING" id="870435.A0A0C3MYZ4"/>
<protein>
    <recommendedName>
        <fullName evidence="4">Bola-like protein</fullName>
    </recommendedName>
</protein>
<name>A0A0C3MYZ4_PISTI</name>
<dbReference type="GO" id="GO:0006879">
    <property type="term" value="P:intracellular iron ion homeostasis"/>
    <property type="evidence" value="ECO:0007669"/>
    <property type="project" value="InterPro"/>
</dbReference>
<reference evidence="2 3" key="1">
    <citation type="submission" date="2014-04" db="EMBL/GenBank/DDBJ databases">
        <authorList>
            <consortium name="DOE Joint Genome Institute"/>
            <person name="Kuo A."/>
            <person name="Kohler A."/>
            <person name="Costa M.D."/>
            <person name="Nagy L.G."/>
            <person name="Floudas D."/>
            <person name="Copeland A."/>
            <person name="Barry K.W."/>
            <person name="Cichocki N."/>
            <person name="Veneault-Fourrey C."/>
            <person name="LaButti K."/>
            <person name="Lindquist E.A."/>
            <person name="Lipzen A."/>
            <person name="Lundell T."/>
            <person name="Morin E."/>
            <person name="Murat C."/>
            <person name="Sun H."/>
            <person name="Tunlid A."/>
            <person name="Henrissat B."/>
            <person name="Grigoriev I.V."/>
            <person name="Hibbett D.S."/>
            <person name="Martin F."/>
            <person name="Nordberg H.P."/>
            <person name="Cantor M.N."/>
            <person name="Hua S.X."/>
        </authorList>
    </citation>
    <scope>NUCLEOTIDE SEQUENCE [LARGE SCALE GENOMIC DNA]</scope>
    <source>
        <strain evidence="2 3">Marx 270</strain>
    </source>
</reference>
<gene>
    <name evidence="2" type="ORF">M404DRAFT_1008574</name>
</gene>
<dbReference type="GO" id="GO:0005829">
    <property type="term" value="C:cytosol"/>
    <property type="evidence" value="ECO:0007669"/>
    <property type="project" value="TreeGrafter"/>
</dbReference>
<dbReference type="Gene3D" id="3.30.300.90">
    <property type="entry name" value="BolA-like"/>
    <property type="match status" value="1"/>
</dbReference>
<dbReference type="AlphaFoldDB" id="A0A0C3MYZ4"/>
<evidence type="ECO:0000256" key="1">
    <source>
        <dbReference type="RuleBase" id="RU003860"/>
    </source>
</evidence>
<keyword evidence="3" id="KW-1185">Reference proteome</keyword>
<dbReference type="OrthoDB" id="4983at2759"/>
<reference evidence="3" key="2">
    <citation type="submission" date="2015-01" db="EMBL/GenBank/DDBJ databases">
        <title>Evolutionary Origins and Diversification of the Mycorrhizal Mutualists.</title>
        <authorList>
            <consortium name="DOE Joint Genome Institute"/>
            <consortium name="Mycorrhizal Genomics Consortium"/>
            <person name="Kohler A."/>
            <person name="Kuo A."/>
            <person name="Nagy L.G."/>
            <person name="Floudas D."/>
            <person name="Copeland A."/>
            <person name="Barry K.W."/>
            <person name="Cichocki N."/>
            <person name="Veneault-Fourrey C."/>
            <person name="LaButti K."/>
            <person name="Lindquist E.A."/>
            <person name="Lipzen A."/>
            <person name="Lundell T."/>
            <person name="Morin E."/>
            <person name="Murat C."/>
            <person name="Riley R."/>
            <person name="Ohm R."/>
            <person name="Sun H."/>
            <person name="Tunlid A."/>
            <person name="Henrissat B."/>
            <person name="Grigoriev I.V."/>
            <person name="Hibbett D.S."/>
            <person name="Martin F."/>
        </authorList>
    </citation>
    <scope>NUCLEOTIDE SEQUENCE [LARGE SCALE GENOMIC DNA]</scope>
    <source>
        <strain evidence="3">Marx 270</strain>
    </source>
</reference>
<dbReference type="HOGENOM" id="CLU_109462_4_0_1"/>
<organism evidence="2 3">
    <name type="scientific">Pisolithus tinctorius Marx 270</name>
    <dbReference type="NCBI Taxonomy" id="870435"/>
    <lineage>
        <taxon>Eukaryota</taxon>
        <taxon>Fungi</taxon>
        <taxon>Dikarya</taxon>
        <taxon>Basidiomycota</taxon>
        <taxon>Agaricomycotina</taxon>
        <taxon>Agaricomycetes</taxon>
        <taxon>Agaricomycetidae</taxon>
        <taxon>Boletales</taxon>
        <taxon>Sclerodermatineae</taxon>
        <taxon>Pisolithaceae</taxon>
        <taxon>Pisolithus</taxon>
    </lineage>
</organism>
<dbReference type="GO" id="GO:0051537">
    <property type="term" value="F:2 iron, 2 sulfur cluster binding"/>
    <property type="evidence" value="ECO:0007669"/>
    <property type="project" value="InterPro"/>
</dbReference>
<dbReference type="InParanoid" id="A0A0C3MYZ4"/>
<dbReference type="Proteomes" id="UP000054217">
    <property type="component" value="Unassembled WGS sequence"/>
</dbReference>
<accession>A0A0C3MYZ4</accession>
<dbReference type="PIRSF" id="PIRSF003113">
    <property type="entry name" value="BolA"/>
    <property type="match status" value="1"/>
</dbReference>
<evidence type="ECO:0008006" key="4">
    <source>
        <dbReference type="Google" id="ProtNLM"/>
    </source>
</evidence>
<sequence length="87" mass="9846">MPTTREDLEKAIHDSFRVSHLEIEDQSSGCGANYAIVLVSEDFEGKLSLAKHRMVNEALKEQISQMHAFSQKTFTPKQYEAYLAKGN</sequence>
<dbReference type="InterPro" id="IPR002634">
    <property type="entry name" value="BolA"/>
</dbReference>
<proteinExistence type="inferred from homology"/>
<dbReference type="GO" id="GO:0051604">
    <property type="term" value="P:protein maturation"/>
    <property type="evidence" value="ECO:0007669"/>
    <property type="project" value="InterPro"/>
</dbReference>
<dbReference type="PANTHER" id="PTHR12735:SF27">
    <property type="entry name" value="BOLA-LIKE PROTEIN 2"/>
    <property type="match status" value="1"/>
</dbReference>
<evidence type="ECO:0000313" key="2">
    <source>
        <dbReference type="EMBL" id="KIN94124.1"/>
    </source>
</evidence>
<evidence type="ECO:0000313" key="3">
    <source>
        <dbReference type="Proteomes" id="UP000054217"/>
    </source>
</evidence>
<dbReference type="Pfam" id="PF01722">
    <property type="entry name" value="BolA"/>
    <property type="match status" value="1"/>
</dbReference>
<dbReference type="SUPFAM" id="SSF82657">
    <property type="entry name" value="BolA-like"/>
    <property type="match status" value="1"/>
</dbReference>
<dbReference type="PANTHER" id="PTHR12735">
    <property type="entry name" value="BOLA-LIKE PROTEIN-RELATED"/>
    <property type="match status" value="1"/>
</dbReference>
<dbReference type="InterPro" id="IPR045115">
    <property type="entry name" value="BOL2"/>
</dbReference>
<dbReference type="EMBL" id="KN832113">
    <property type="protein sequence ID" value="KIN94124.1"/>
    <property type="molecule type" value="Genomic_DNA"/>
</dbReference>
<dbReference type="InterPro" id="IPR036065">
    <property type="entry name" value="BolA-like_sf"/>
</dbReference>